<dbReference type="InterPro" id="IPR058240">
    <property type="entry name" value="rSAM_sf"/>
</dbReference>
<dbReference type="PANTHER" id="PTHR22976:SF2">
    <property type="entry name" value="BIOTIN SYNTHASE, MITOCHONDRIAL"/>
    <property type="match status" value="1"/>
</dbReference>
<evidence type="ECO:0000259" key="3">
    <source>
        <dbReference type="SMART" id="SM00876"/>
    </source>
</evidence>
<reference evidence="4 5" key="1">
    <citation type="journal article" date="2020" name="Microb. Genom.">
        <title>Genetic diversity of clinical and environmental Mucorales isolates obtained from an investigation of mucormycosis cases among solid organ transplant recipients.</title>
        <authorList>
            <person name="Nguyen M.H."/>
            <person name="Kaul D."/>
            <person name="Muto C."/>
            <person name="Cheng S.J."/>
            <person name="Richter R.A."/>
            <person name="Bruno V.M."/>
            <person name="Liu G."/>
            <person name="Beyhan S."/>
            <person name="Sundermann A.J."/>
            <person name="Mounaud S."/>
            <person name="Pasculle A.W."/>
            <person name="Nierman W.C."/>
            <person name="Driscoll E."/>
            <person name="Cumbie R."/>
            <person name="Clancy C.J."/>
            <person name="Dupont C.L."/>
        </authorList>
    </citation>
    <scope>NUCLEOTIDE SEQUENCE [LARGE SCALE GENOMIC DNA]</scope>
    <source>
        <strain evidence="4 5">GL24</strain>
    </source>
</reference>
<dbReference type="GO" id="GO:0004076">
    <property type="term" value="F:biotin synthase activity"/>
    <property type="evidence" value="ECO:0007669"/>
    <property type="project" value="InterPro"/>
</dbReference>
<gene>
    <name evidence="4" type="ORF">G6F50_016423</name>
</gene>
<name>A0A9P6XTQ1_9FUNG</name>
<comment type="caution">
    <text evidence="4">The sequence shown here is derived from an EMBL/GenBank/DDBJ whole genome shotgun (WGS) entry which is preliminary data.</text>
</comment>
<accession>A0A9P6XTQ1</accession>
<dbReference type="InterPro" id="IPR013785">
    <property type="entry name" value="Aldolase_TIM"/>
</dbReference>
<evidence type="ECO:0000256" key="1">
    <source>
        <dbReference type="ARBA" id="ARBA00001966"/>
    </source>
</evidence>
<sequence>MPRAAVRLSAGREAMDEALQALCFMAGANSMFYGDALLPTANPQMEADQRLLQRLGLRVDASQHHHQPVEGATCR</sequence>
<dbReference type="GO" id="GO:0009102">
    <property type="term" value="P:biotin biosynthetic process"/>
    <property type="evidence" value="ECO:0007669"/>
    <property type="project" value="InterPro"/>
</dbReference>
<dbReference type="EMBL" id="JAANIU010010319">
    <property type="protein sequence ID" value="KAG1531963.1"/>
    <property type="molecule type" value="Genomic_DNA"/>
</dbReference>
<dbReference type="SMART" id="SM00876">
    <property type="entry name" value="BATS"/>
    <property type="match status" value="1"/>
</dbReference>
<protein>
    <recommendedName>
        <fullName evidence="3">Biotin and thiamin synthesis-associated domain-containing protein</fullName>
    </recommendedName>
</protein>
<dbReference type="InterPro" id="IPR002684">
    <property type="entry name" value="Biotin_synth/BioAB"/>
</dbReference>
<keyword evidence="2" id="KW-0408">Iron</keyword>
<evidence type="ECO:0000256" key="2">
    <source>
        <dbReference type="ARBA" id="ARBA00022485"/>
    </source>
</evidence>
<feature type="domain" description="Biotin and thiamin synthesis-associated" evidence="3">
    <location>
        <begin position="1"/>
        <end position="59"/>
    </location>
</feature>
<dbReference type="Gene3D" id="3.20.20.70">
    <property type="entry name" value="Aldolase class I"/>
    <property type="match status" value="1"/>
</dbReference>
<dbReference type="GO" id="GO:0051539">
    <property type="term" value="F:4 iron, 4 sulfur cluster binding"/>
    <property type="evidence" value="ECO:0007669"/>
    <property type="project" value="UniProtKB-KW"/>
</dbReference>
<comment type="cofactor">
    <cofactor evidence="1">
        <name>[4Fe-4S] cluster</name>
        <dbReference type="ChEBI" id="CHEBI:49883"/>
    </cofactor>
</comment>
<evidence type="ECO:0000313" key="4">
    <source>
        <dbReference type="EMBL" id="KAG1531963.1"/>
    </source>
</evidence>
<keyword evidence="2" id="KW-0411">Iron-sulfur</keyword>
<dbReference type="AlphaFoldDB" id="A0A9P6XTQ1"/>
<keyword evidence="2" id="KW-0479">Metal-binding</keyword>
<evidence type="ECO:0000313" key="5">
    <source>
        <dbReference type="Proteomes" id="UP000740926"/>
    </source>
</evidence>
<organism evidence="4 5">
    <name type="scientific">Rhizopus delemar</name>
    <dbReference type="NCBI Taxonomy" id="936053"/>
    <lineage>
        <taxon>Eukaryota</taxon>
        <taxon>Fungi</taxon>
        <taxon>Fungi incertae sedis</taxon>
        <taxon>Mucoromycota</taxon>
        <taxon>Mucoromycotina</taxon>
        <taxon>Mucoromycetes</taxon>
        <taxon>Mucorales</taxon>
        <taxon>Mucorineae</taxon>
        <taxon>Rhizopodaceae</taxon>
        <taxon>Rhizopus</taxon>
    </lineage>
</organism>
<keyword evidence="2" id="KW-0004">4Fe-4S</keyword>
<dbReference type="PANTHER" id="PTHR22976">
    <property type="entry name" value="BIOTIN SYNTHASE"/>
    <property type="match status" value="1"/>
</dbReference>
<dbReference type="SUPFAM" id="SSF102114">
    <property type="entry name" value="Radical SAM enzymes"/>
    <property type="match status" value="1"/>
</dbReference>
<proteinExistence type="predicted"/>
<dbReference type="Proteomes" id="UP000740926">
    <property type="component" value="Unassembled WGS sequence"/>
</dbReference>
<dbReference type="GO" id="GO:0051537">
    <property type="term" value="F:2 iron, 2 sulfur cluster binding"/>
    <property type="evidence" value="ECO:0007669"/>
    <property type="project" value="TreeGrafter"/>
</dbReference>
<dbReference type="Pfam" id="PF06968">
    <property type="entry name" value="BATS"/>
    <property type="match status" value="1"/>
</dbReference>
<dbReference type="InterPro" id="IPR010722">
    <property type="entry name" value="BATS_dom"/>
</dbReference>
<keyword evidence="5" id="KW-1185">Reference proteome</keyword>